<evidence type="ECO:0000256" key="3">
    <source>
        <dbReference type="ARBA" id="ARBA00022475"/>
    </source>
</evidence>
<feature type="transmembrane region" description="Helical" evidence="9">
    <location>
        <begin position="57"/>
        <end position="74"/>
    </location>
</feature>
<feature type="transmembrane region" description="Helical" evidence="9">
    <location>
        <begin position="94"/>
        <end position="115"/>
    </location>
</feature>
<dbReference type="Proteomes" id="UP000664096">
    <property type="component" value="Unassembled WGS sequence"/>
</dbReference>
<organism evidence="11 12">
    <name type="scientific">Roseibium aggregatum</name>
    <dbReference type="NCBI Taxonomy" id="187304"/>
    <lineage>
        <taxon>Bacteria</taxon>
        <taxon>Pseudomonadati</taxon>
        <taxon>Pseudomonadota</taxon>
        <taxon>Alphaproteobacteria</taxon>
        <taxon>Hyphomicrobiales</taxon>
        <taxon>Stappiaceae</taxon>
        <taxon>Roseibium</taxon>
    </lineage>
</organism>
<feature type="domain" description="Tripartite ATP-independent periplasmic transporters DctQ component" evidence="10">
    <location>
        <begin position="33"/>
        <end position="174"/>
    </location>
</feature>
<evidence type="ECO:0000256" key="2">
    <source>
        <dbReference type="ARBA" id="ARBA00022448"/>
    </source>
</evidence>
<protein>
    <recommendedName>
        <fullName evidence="9">TRAP transporter small permease protein</fullName>
    </recommendedName>
</protein>
<dbReference type="EMBL" id="JAEKJZ010000001">
    <property type="protein sequence ID" value="MBN9669785.1"/>
    <property type="molecule type" value="Genomic_DNA"/>
</dbReference>
<dbReference type="PANTHER" id="PTHR35011">
    <property type="entry name" value="2,3-DIKETO-L-GULONATE TRAP TRANSPORTER SMALL PERMEASE PROTEIN YIAM"/>
    <property type="match status" value="1"/>
</dbReference>
<dbReference type="PANTHER" id="PTHR35011:SF11">
    <property type="entry name" value="TRAP TRANSPORTER SMALL PERMEASE PROTEIN"/>
    <property type="match status" value="1"/>
</dbReference>
<keyword evidence="2 9" id="KW-0813">Transport</keyword>
<dbReference type="GO" id="GO:0015740">
    <property type="term" value="P:C4-dicarboxylate transport"/>
    <property type="evidence" value="ECO:0007669"/>
    <property type="project" value="TreeGrafter"/>
</dbReference>
<evidence type="ECO:0000256" key="4">
    <source>
        <dbReference type="ARBA" id="ARBA00022519"/>
    </source>
</evidence>
<dbReference type="GO" id="GO:0022857">
    <property type="term" value="F:transmembrane transporter activity"/>
    <property type="evidence" value="ECO:0007669"/>
    <property type="project" value="UniProtKB-UniRule"/>
</dbReference>
<keyword evidence="6 9" id="KW-1133">Transmembrane helix</keyword>
<dbReference type="AlphaFoldDB" id="A0A939EAV5"/>
<comment type="similarity">
    <text evidence="8 9">Belongs to the TRAP transporter small permease family.</text>
</comment>
<accession>A0A939EAV5</accession>
<evidence type="ECO:0000256" key="8">
    <source>
        <dbReference type="ARBA" id="ARBA00038436"/>
    </source>
</evidence>
<evidence type="ECO:0000256" key="1">
    <source>
        <dbReference type="ARBA" id="ARBA00004429"/>
    </source>
</evidence>
<dbReference type="RefSeq" id="WP_207139321.1">
    <property type="nucleotide sequence ID" value="NZ_JAEKJZ010000001.1"/>
</dbReference>
<evidence type="ECO:0000256" key="7">
    <source>
        <dbReference type="ARBA" id="ARBA00023136"/>
    </source>
</evidence>
<comment type="subcellular location">
    <subcellularLocation>
        <location evidence="1 9">Cell inner membrane</location>
        <topology evidence="1 9">Multi-pass membrane protein</topology>
    </subcellularLocation>
</comment>
<comment type="caution">
    <text evidence="11">The sequence shown here is derived from an EMBL/GenBank/DDBJ whole genome shotgun (WGS) entry which is preliminary data.</text>
</comment>
<keyword evidence="3" id="KW-1003">Cell membrane</keyword>
<evidence type="ECO:0000313" key="12">
    <source>
        <dbReference type="Proteomes" id="UP000664096"/>
    </source>
</evidence>
<evidence type="ECO:0000256" key="5">
    <source>
        <dbReference type="ARBA" id="ARBA00022692"/>
    </source>
</evidence>
<evidence type="ECO:0000256" key="6">
    <source>
        <dbReference type="ARBA" id="ARBA00022989"/>
    </source>
</evidence>
<dbReference type="InterPro" id="IPR007387">
    <property type="entry name" value="TRAP_DctQ"/>
</dbReference>
<proteinExistence type="inferred from homology"/>
<name>A0A939EAV5_9HYPH</name>
<dbReference type="InterPro" id="IPR055348">
    <property type="entry name" value="DctQ"/>
</dbReference>
<feature type="transmembrane region" description="Helical" evidence="9">
    <location>
        <begin position="150"/>
        <end position="171"/>
    </location>
</feature>
<comment type="function">
    <text evidence="9">Part of the tripartite ATP-independent periplasmic (TRAP) transport system.</text>
</comment>
<feature type="transmembrane region" description="Helical" evidence="9">
    <location>
        <begin position="24"/>
        <end position="45"/>
    </location>
</feature>
<dbReference type="GO" id="GO:0005886">
    <property type="term" value="C:plasma membrane"/>
    <property type="evidence" value="ECO:0007669"/>
    <property type="project" value="UniProtKB-SubCell"/>
</dbReference>
<keyword evidence="4 9" id="KW-0997">Cell inner membrane</keyword>
<dbReference type="Pfam" id="PF04290">
    <property type="entry name" value="DctQ"/>
    <property type="match status" value="1"/>
</dbReference>
<evidence type="ECO:0000259" key="10">
    <source>
        <dbReference type="Pfam" id="PF04290"/>
    </source>
</evidence>
<evidence type="ECO:0000313" key="11">
    <source>
        <dbReference type="EMBL" id="MBN9669785.1"/>
    </source>
</evidence>
<keyword evidence="5 9" id="KW-0812">Transmembrane</keyword>
<sequence>MGILLAVLAPLAFVNTQLLRSGRAIGVVAIALMVAAILTQVVFRYVLNNALPWPDEAARFCMLWMTGLMAPTAFRRGGFVAIDMVGHLLPRFLGALLSLLLLFMSLTVLLMAVRIGYLEVTGFSGKFATASLYLPGSLTFSDWVRVPRSWMMASLLVGATLLVLVNVELILRGLVTCLGGDDRLPAIPDADLAGAD</sequence>
<gene>
    <name evidence="11" type="ORF">JF539_05505</name>
</gene>
<evidence type="ECO:0000256" key="9">
    <source>
        <dbReference type="RuleBase" id="RU369079"/>
    </source>
</evidence>
<comment type="subunit">
    <text evidence="9">The complex comprises the extracytoplasmic solute receptor protein and the two transmembrane proteins.</text>
</comment>
<reference evidence="11" key="1">
    <citation type="submission" date="2020-12" db="EMBL/GenBank/DDBJ databases">
        <title>Oil enriched cultivation method for isolating marine PHA-producing bacteria.</title>
        <authorList>
            <person name="Zheng W."/>
            <person name="Yu S."/>
            <person name="Huang Y."/>
        </authorList>
    </citation>
    <scope>NUCLEOTIDE SEQUENCE</scope>
    <source>
        <strain evidence="11">SY-2-12</strain>
    </source>
</reference>
<keyword evidence="7 9" id="KW-0472">Membrane</keyword>